<organism evidence="14 15">
    <name type="scientific">Candidatus Fervidibacter sacchari</name>
    <dbReference type="NCBI Taxonomy" id="1448929"/>
    <lineage>
        <taxon>Bacteria</taxon>
        <taxon>Candidatus Fervidibacterota</taxon>
        <taxon>Candidatus Fervidibacter</taxon>
    </lineage>
</organism>
<dbReference type="InterPro" id="IPR008921">
    <property type="entry name" value="DNA_pol3_clamp-load_cplx_C"/>
</dbReference>
<comment type="caution">
    <text evidence="14">The sequence shown here is derived from an EMBL/GenBank/DDBJ whole genome shotgun (WGS) entry which is preliminary data.</text>
</comment>
<dbReference type="EMBL" id="JANUCP010000005">
    <property type="protein sequence ID" value="MCS3920349.1"/>
    <property type="molecule type" value="Genomic_DNA"/>
</dbReference>
<evidence type="ECO:0000259" key="13">
    <source>
        <dbReference type="SMART" id="SM00382"/>
    </source>
</evidence>
<dbReference type="SMART" id="SM00382">
    <property type="entry name" value="AAA"/>
    <property type="match status" value="1"/>
</dbReference>
<dbReference type="NCBIfam" id="TIGR02397">
    <property type="entry name" value="dnaX_nterm"/>
    <property type="match status" value="1"/>
</dbReference>
<dbReference type="SUPFAM" id="SSF48019">
    <property type="entry name" value="post-AAA+ oligomerization domain-like"/>
    <property type="match status" value="1"/>
</dbReference>
<dbReference type="InterPro" id="IPR050238">
    <property type="entry name" value="DNA_Rep/Repair_Clamp_Loader"/>
</dbReference>
<feature type="domain" description="AAA+ ATPase" evidence="13">
    <location>
        <begin position="37"/>
        <end position="190"/>
    </location>
</feature>
<dbReference type="InterPro" id="IPR003593">
    <property type="entry name" value="AAA+_ATPase"/>
</dbReference>
<dbReference type="CDD" id="cd00009">
    <property type="entry name" value="AAA"/>
    <property type="match status" value="1"/>
</dbReference>
<evidence type="ECO:0000256" key="2">
    <source>
        <dbReference type="ARBA" id="ARBA00022679"/>
    </source>
</evidence>
<evidence type="ECO:0000256" key="10">
    <source>
        <dbReference type="ARBA" id="ARBA00049244"/>
    </source>
</evidence>
<dbReference type="Gene3D" id="3.40.50.300">
    <property type="entry name" value="P-loop containing nucleotide triphosphate hydrolases"/>
    <property type="match status" value="1"/>
</dbReference>
<evidence type="ECO:0000256" key="3">
    <source>
        <dbReference type="ARBA" id="ARBA00022695"/>
    </source>
</evidence>
<dbReference type="InterPro" id="IPR027417">
    <property type="entry name" value="P-loop_NTPase"/>
</dbReference>
<dbReference type="PANTHER" id="PTHR11669:SF0">
    <property type="entry name" value="PROTEIN STICHEL-LIKE 2"/>
    <property type="match status" value="1"/>
</dbReference>
<sequence length="534" mass="59630">MAYETLYRKYRPRKFADVVGQRHVVRAIQNAIASKRIAHAYLFCGQRGTGKTTMARLLAMALNCEQGVSPEPCGVCSACQSIIKGSAMDVVEIDAASHTGVDAVREVIIERVSFLPAILRYKVYIIDEVHMLSTAAFNALLKTLEEPPPQVVFVLATTDPHKVPATIRSRCLRFDFHPISAKDIAQRLIFVLENEGWSGRYDPAAVALIARAARGALRDALTMLEQAMNFADDSITVDLVRSLLGITDDEFLSRLVEALREGDVPALWRLVSEAVETGRDLHQIAHDLAIHLRELLNYKIGIPAEETEERITLLDRQSALFSESELMRLIRASWELERDLRSAADAQLMLEIGLLNMAMMLKAKEELPPEKTAVPVTVSQTVSEPTRQAAEAAVADFASQAPQEIALSPQGELSGIDYIRQHWHIFLEQLKRTSMVAYSFLLNAEPADLQDNQLVLTFQHTFSWECINDRTYKETVERCLQEVFNMPELKVKPVLSPQVTQPTVGMPVDASSTAKPSSQREIDTEEFLASLFDT</sequence>
<keyword evidence="15" id="KW-1185">Reference proteome</keyword>
<keyword evidence="8 11" id="KW-0067">ATP-binding</keyword>
<evidence type="ECO:0000256" key="7">
    <source>
        <dbReference type="ARBA" id="ARBA00022833"/>
    </source>
</evidence>
<dbReference type="InterPro" id="IPR022754">
    <property type="entry name" value="DNA_pol_III_gamma-3"/>
</dbReference>
<evidence type="ECO:0000256" key="9">
    <source>
        <dbReference type="ARBA" id="ARBA00022932"/>
    </source>
</evidence>
<keyword evidence="5" id="KW-0479">Metal-binding</keyword>
<dbReference type="SUPFAM" id="SSF52540">
    <property type="entry name" value="P-loop containing nucleoside triphosphate hydrolases"/>
    <property type="match status" value="1"/>
</dbReference>
<evidence type="ECO:0000256" key="8">
    <source>
        <dbReference type="ARBA" id="ARBA00022840"/>
    </source>
</evidence>
<dbReference type="Pfam" id="PF12169">
    <property type="entry name" value="DNA_pol3_gamma3"/>
    <property type="match status" value="1"/>
</dbReference>
<dbReference type="Gene3D" id="1.20.272.10">
    <property type="match status" value="1"/>
</dbReference>
<dbReference type="GO" id="GO:0003887">
    <property type="term" value="F:DNA-directed DNA polymerase activity"/>
    <property type="evidence" value="ECO:0007669"/>
    <property type="project" value="UniProtKB-EC"/>
</dbReference>
<dbReference type="PANTHER" id="PTHR11669">
    <property type="entry name" value="REPLICATION FACTOR C / DNA POLYMERASE III GAMMA-TAU SUBUNIT"/>
    <property type="match status" value="1"/>
</dbReference>
<feature type="compositionally biased region" description="Polar residues" evidence="12">
    <location>
        <begin position="510"/>
        <end position="519"/>
    </location>
</feature>
<evidence type="ECO:0000256" key="6">
    <source>
        <dbReference type="ARBA" id="ARBA00022741"/>
    </source>
</evidence>
<dbReference type="EC" id="2.7.7.7" evidence="11"/>
<name>A0ABT2ERR4_9BACT</name>
<dbReference type="Pfam" id="PF22608">
    <property type="entry name" value="DNAX_ATPase_lid"/>
    <property type="match status" value="1"/>
</dbReference>
<evidence type="ECO:0000256" key="4">
    <source>
        <dbReference type="ARBA" id="ARBA00022705"/>
    </source>
</evidence>
<dbReference type="RefSeq" id="WP_259099217.1">
    <property type="nucleotide sequence ID" value="NZ_CP130454.1"/>
</dbReference>
<comment type="catalytic activity">
    <reaction evidence="10 11">
        <text>DNA(n) + a 2'-deoxyribonucleoside 5'-triphosphate = DNA(n+1) + diphosphate</text>
        <dbReference type="Rhea" id="RHEA:22508"/>
        <dbReference type="Rhea" id="RHEA-COMP:17339"/>
        <dbReference type="Rhea" id="RHEA-COMP:17340"/>
        <dbReference type="ChEBI" id="CHEBI:33019"/>
        <dbReference type="ChEBI" id="CHEBI:61560"/>
        <dbReference type="ChEBI" id="CHEBI:173112"/>
        <dbReference type="EC" id="2.7.7.7"/>
    </reaction>
</comment>
<evidence type="ECO:0000256" key="1">
    <source>
        <dbReference type="ARBA" id="ARBA00006360"/>
    </source>
</evidence>
<evidence type="ECO:0000256" key="12">
    <source>
        <dbReference type="SAM" id="MobiDB-lite"/>
    </source>
</evidence>
<dbReference type="InterPro" id="IPR045085">
    <property type="entry name" value="HLD_clamp_pol_III_gamma_tau"/>
</dbReference>
<feature type="region of interest" description="Disordered" evidence="12">
    <location>
        <begin position="502"/>
        <end position="521"/>
    </location>
</feature>
<comment type="similarity">
    <text evidence="1 11">Belongs to the DnaX/STICHEL family.</text>
</comment>
<gene>
    <name evidence="11" type="primary">dnaX</name>
    <name evidence="14" type="ORF">M2350_002778</name>
</gene>
<keyword evidence="3 11" id="KW-0548">Nucleotidyltransferase</keyword>
<dbReference type="InterPro" id="IPR012763">
    <property type="entry name" value="DNA_pol_III_sug/sutau_N"/>
</dbReference>
<evidence type="ECO:0000313" key="15">
    <source>
        <dbReference type="Proteomes" id="UP001204798"/>
    </source>
</evidence>
<dbReference type="PRINTS" id="PR00300">
    <property type="entry name" value="CLPPROTEASEA"/>
</dbReference>
<dbReference type="NCBIfam" id="NF004046">
    <property type="entry name" value="PRK05563.1"/>
    <property type="match status" value="1"/>
</dbReference>
<keyword evidence="6 11" id="KW-0547">Nucleotide-binding</keyword>
<dbReference type="Pfam" id="PF13177">
    <property type="entry name" value="DNA_pol3_delta2"/>
    <property type="match status" value="1"/>
</dbReference>
<evidence type="ECO:0000256" key="11">
    <source>
        <dbReference type="RuleBase" id="RU364063"/>
    </source>
</evidence>
<proteinExistence type="inferred from homology"/>
<dbReference type="InterPro" id="IPR001270">
    <property type="entry name" value="ClpA/B"/>
</dbReference>
<reference evidence="14 15" key="1">
    <citation type="submission" date="2022-08" db="EMBL/GenBank/DDBJ databases">
        <title>Bacterial and archaeal communities from various locations to study Microbial Dark Matter (Phase II).</title>
        <authorList>
            <person name="Stepanauskas R."/>
        </authorList>
    </citation>
    <scope>NUCLEOTIDE SEQUENCE [LARGE SCALE GENOMIC DNA]</scope>
    <source>
        <strain evidence="14 15">PD1</strain>
    </source>
</reference>
<keyword evidence="2 11" id="KW-0808">Transferase</keyword>
<evidence type="ECO:0000256" key="5">
    <source>
        <dbReference type="ARBA" id="ARBA00022723"/>
    </source>
</evidence>
<protein>
    <recommendedName>
        <fullName evidence="11">DNA polymerase III subunit gamma/tau</fullName>
        <ecNumber evidence="11">2.7.7.7</ecNumber>
    </recommendedName>
</protein>
<keyword evidence="4 11" id="KW-0235">DNA replication</keyword>
<comment type="function">
    <text evidence="11">DNA polymerase III is a complex, multichain enzyme responsible for most of the replicative synthesis in bacteria. This DNA polymerase also exhibits 3' to 5' exonuclease activity.</text>
</comment>
<keyword evidence="7" id="KW-0862">Zinc</keyword>
<dbReference type="Proteomes" id="UP001204798">
    <property type="component" value="Unassembled WGS sequence"/>
</dbReference>
<accession>A0ABT2ERR4</accession>
<dbReference type="Gene3D" id="1.10.8.60">
    <property type="match status" value="1"/>
</dbReference>
<comment type="subunit">
    <text evidence="11">DNA polymerase III contains a core (composed of alpha, epsilon and theta chains) that associates with a tau subunit. This core dimerizes to form the POLIII' complex. PolIII' associates with the gamma complex (composed of gamma, delta, delta', psi and chi chains) and with the beta chain to form the complete DNA polymerase III complex.</text>
</comment>
<keyword evidence="9 11" id="KW-0239">DNA-directed DNA polymerase</keyword>
<evidence type="ECO:0000313" key="14">
    <source>
        <dbReference type="EMBL" id="MCS3920349.1"/>
    </source>
</evidence>